<dbReference type="GO" id="GO:0005524">
    <property type="term" value="F:ATP binding"/>
    <property type="evidence" value="ECO:0007669"/>
    <property type="project" value="UniProtKB-KW"/>
</dbReference>
<dbReference type="InterPro" id="IPR003439">
    <property type="entry name" value="ABC_transporter-like_ATP-bd"/>
</dbReference>
<reference evidence="5 6" key="1">
    <citation type="submission" date="2019-08" db="EMBL/GenBank/DDBJ databases">
        <title>Archangium and Cystobacter genomes.</title>
        <authorList>
            <person name="Chen I.-C.K."/>
            <person name="Wielgoss S."/>
        </authorList>
    </citation>
    <scope>NUCLEOTIDE SEQUENCE [LARGE SCALE GENOMIC DNA]</scope>
    <source>
        <strain evidence="5 6">Cbm 6</strain>
    </source>
</reference>
<evidence type="ECO:0000256" key="2">
    <source>
        <dbReference type="ARBA" id="ARBA00022741"/>
    </source>
</evidence>
<gene>
    <name evidence="5" type="ORF">F0U60_32775</name>
</gene>
<evidence type="ECO:0000256" key="3">
    <source>
        <dbReference type="ARBA" id="ARBA00022840"/>
    </source>
</evidence>
<evidence type="ECO:0000259" key="4">
    <source>
        <dbReference type="PROSITE" id="PS50893"/>
    </source>
</evidence>
<dbReference type="PANTHER" id="PTHR43875:SF14">
    <property type="entry name" value="ABC TRANSPORTER ATP-BINDING PROTEIN"/>
    <property type="match status" value="1"/>
</dbReference>
<evidence type="ECO:0000313" key="5">
    <source>
        <dbReference type="EMBL" id="WNG48369.1"/>
    </source>
</evidence>
<proteinExistence type="predicted"/>
<evidence type="ECO:0000256" key="1">
    <source>
        <dbReference type="ARBA" id="ARBA00022448"/>
    </source>
</evidence>
<keyword evidence="2" id="KW-0547">Nucleotide-binding</keyword>
<dbReference type="InterPro" id="IPR008995">
    <property type="entry name" value="Mo/tungstate-bd_C_term_dom"/>
</dbReference>
<dbReference type="Gene3D" id="2.40.50.140">
    <property type="entry name" value="Nucleic acid-binding proteins"/>
    <property type="match status" value="1"/>
</dbReference>
<keyword evidence="1" id="KW-0813">Transport</keyword>
<dbReference type="Gene3D" id="2.40.50.100">
    <property type="match status" value="1"/>
</dbReference>
<dbReference type="SUPFAM" id="SSF52540">
    <property type="entry name" value="P-loop containing nucleoside triphosphate hydrolases"/>
    <property type="match status" value="1"/>
</dbReference>
<dbReference type="RefSeq" id="WP_395805801.1">
    <property type="nucleotide sequence ID" value="NZ_CP043494.1"/>
</dbReference>
<dbReference type="PROSITE" id="PS00211">
    <property type="entry name" value="ABC_TRANSPORTER_1"/>
    <property type="match status" value="1"/>
</dbReference>
<dbReference type="InterPro" id="IPR047641">
    <property type="entry name" value="ABC_transpr_MalK/UgpC-like"/>
</dbReference>
<dbReference type="EMBL" id="CP043494">
    <property type="protein sequence ID" value="WNG48369.1"/>
    <property type="molecule type" value="Genomic_DNA"/>
</dbReference>
<dbReference type="Gene3D" id="3.40.50.300">
    <property type="entry name" value="P-loop containing nucleotide triphosphate hydrolases"/>
    <property type="match status" value="1"/>
</dbReference>
<dbReference type="PROSITE" id="PS50893">
    <property type="entry name" value="ABC_TRANSPORTER_2"/>
    <property type="match status" value="1"/>
</dbReference>
<dbReference type="SMART" id="SM00382">
    <property type="entry name" value="AAA"/>
    <property type="match status" value="1"/>
</dbReference>
<dbReference type="InterPro" id="IPR040582">
    <property type="entry name" value="OB_MalK-like"/>
</dbReference>
<dbReference type="InterPro" id="IPR027417">
    <property type="entry name" value="P-loop_NTPase"/>
</dbReference>
<dbReference type="InterPro" id="IPR003593">
    <property type="entry name" value="AAA+_ATPase"/>
</dbReference>
<protein>
    <submittedName>
        <fullName evidence="5">ABC transporter ATP-binding protein</fullName>
    </submittedName>
</protein>
<dbReference type="NCBIfam" id="NF008653">
    <property type="entry name" value="PRK11650.1"/>
    <property type="match status" value="1"/>
</dbReference>
<dbReference type="InterPro" id="IPR012340">
    <property type="entry name" value="NA-bd_OB-fold"/>
</dbReference>
<dbReference type="Proteomes" id="UP001611383">
    <property type="component" value="Chromosome"/>
</dbReference>
<name>A0ABY9WYZ1_9BACT</name>
<sequence>MHGVRLESVRKAYGSQVIIDDLDLQIEDGEFLVLLGPSGCGKSTLLNMIAGLEPVTSGRILIGGREVTGLEPDERDIAMVFQSYALYPTMSVRKNISFGLKMRGTPKEEIERKVDDVARLLRIEHLLDRRPANLSGGQQQRVAIGRALVREPSVFLFDEPLSNLDAKLRADMRVELKKLHERVGRTMVYVTHDQIEAMTMATRIVVLDQGRIQQCDRPEVIYDQPANRFVASFVGAPTMNFLDGRLTRSGDCPAIACQDAVIPLPGLDSASELKEGRPIVLGLRPEHVQRAEQGGVGTIQALPLMSEPTGPDMFVRMALGGNEITARLSTDEKVERHAPLPIRIDGRRVSLFSPDNGRRLV</sequence>
<feature type="domain" description="ABC transporter" evidence="4">
    <location>
        <begin position="4"/>
        <end position="234"/>
    </location>
</feature>
<dbReference type="CDD" id="cd03301">
    <property type="entry name" value="ABC_MalK_N"/>
    <property type="match status" value="1"/>
</dbReference>
<accession>A0ABY9WYZ1</accession>
<dbReference type="PANTHER" id="PTHR43875">
    <property type="entry name" value="MALTODEXTRIN IMPORT ATP-BINDING PROTEIN MSMX"/>
    <property type="match status" value="1"/>
</dbReference>
<keyword evidence="3 5" id="KW-0067">ATP-binding</keyword>
<dbReference type="Pfam" id="PF00005">
    <property type="entry name" value="ABC_tran"/>
    <property type="match status" value="1"/>
</dbReference>
<keyword evidence="6" id="KW-1185">Reference proteome</keyword>
<evidence type="ECO:0000313" key="6">
    <source>
        <dbReference type="Proteomes" id="UP001611383"/>
    </source>
</evidence>
<dbReference type="InterPro" id="IPR015855">
    <property type="entry name" value="ABC_transpr_MalK-like"/>
</dbReference>
<dbReference type="SUPFAM" id="SSF50331">
    <property type="entry name" value="MOP-like"/>
    <property type="match status" value="1"/>
</dbReference>
<organism evidence="5 6">
    <name type="scientific">Archangium minus</name>
    <dbReference type="NCBI Taxonomy" id="83450"/>
    <lineage>
        <taxon>Bacteria</taxon>
        <taxon>Pseudomonadati</taxon>
        <taxon>Myxococcota</taxon>
        <taxon>Myxococcia</taxon>
        <taxon>Myxococcales</taxon>
        <taxon>Cystobacterineae</taxon>
        <taxon>Archangiaceae</taxon>
        <taxon>Archangium</taxon>
    </lineage>
</organism>
<dbReference type="InterPro" id="IPR017871">
    <property type="entry name" value="ABC_transporter-like_CS"/>
</dbReference>
<dbReference type="Pfam" id="PF17912">
    <property type="entry name" value="OB_MalK"/>
    <property type="match status" value="1"/>
</dbReference>